<dbReference type="InterPro" id="IPR006264">
    <property type="entry name" value="EPSP_synthase"/>
</dbReference>
<feature type="binding site" evidence="7">
    <location>
        <position position="120"/>
    </location>
    <ligand>
        <name>phosphoenolpyruvate</name>
        <dbReference type="ChEBI" id="CHEBI:58702"/>
    </ligand>
</feature>
<gene>
    <name evidence="7" type="primary">aroA</name>
    <name evidence="9" type="ORF">SAMN02745728_00051</name>
</gene>
<evidence type="ECO:0000259" key="8">
    <source>
        <dbReference type="Pfam" id="PF00275"/>
    </source>
</evidence>
<feature type="binding site" evidence="7">
    <location>
        <position position="166"/>
    </location>
    <ligand>
        <name>3-phosphoshikimate</name>
        <dbReference type="ChEBI" id="CHEBI:145989"/>
    </ligand>
</feature>
<feature type="binding site" evidence="7">
    <location>
        <position position="92"/>
    </location>
    <ligand>
        <name>phosphoenolpyruvate</name>
        <dbReference type="ChEBI" id="CHEBI:58702"/>
    </ligand>
</feature>
<feature type="binding site" evidence="7">
    <location>
        <position position="207"/>
    </location>
    <ligand>
        <name>3-phosphoshikimate</name>
        <dbReference type="ChEBI" id="CHEBI:145989"/>
    </ligand>
</feature>
<dbReference type="GO" id="GO:0005737">
    <property type="term" value="C:cytoplasm"/>
    <property type="evidence" value="ECO:0007669"/>
    <property type="project" value="UniProtKB-SubCell"/>
</dbReference>
<comment type="function">
    <text evidence="7">Catalyzes the transfer of the enolpyruvyl moiety of phosphoenolpyruvate (PEP) to the 5-hydroxyl of shikimate-3-phosphate (S3P) to produce enolpyruvyl shikimate-3-phosphate and inorganic phosphate.</text>
</comment>
<dbReference type="PANTHER" id="PTHR21090">
    <property type="entry name" value="AROM/DEHYDROQUINATE SYNTHASE"/>
    <property type="match status" value="1"/>
</dbReference>
<feature type="binding site" evidence="7">
    <location>
        <position position="15"/>
    </location>
    <ligand>
        <name>3-phosphoshikimate</name>
        <dbReference type="ChEBI" id="CHEBI:145989"/>
    </ligand>
</feature>
<evidence type="ECO:0000256" key="1">
    <source>
        <dbReference type="ARBA" id="ARBA00004811"/>
    </source>
</evidence>
<dbReference type="GO" id="GO:0003866">
    <property type="term" value="F:3-phosphoshikimate 1-carboxyvinyltransferase activity"/>
    <property type="evidence" value="ECO:0007669"/>
    <property type="project" value="UniProtKB-UniRule"/>
</dbReference>
<reference evidence="9 10" key="1">
    <citation type="submission" date="2016-12" db="EMBL/GenBank/DDBJ databases">
        <authorList>
            <person name="Song W.-J."/>
            <person name="Kurnit D.M."/>
        </authorList>
    </citation>
    <scope>NUCLEOTIDE SEQUENCE [LARGE SCALE GENOMIC DNA]</scope>
    <source>
        <strain evidence="9 10">DSM 11393</strain>
    </source>
</reference>
<feature type="binding site" evidence="7">
    <location>
        <position position="167"/>
    </location>
    <ligand>
        <name>3-phosphoshikimate</name>
        <dbReference type="ChEBI" id="CHEBI:145989"/>
    </ligand>
</feature>
<feature type="domain" description="Enolpyruvate transferase" evidence="8">
    <location>
        <begin position="252"/>
        <end position="455"/>
    </location>
</feature>
<feature type="binding site" evidence="7">
    <location>
        <position position="168"/>
    </location>
    <ligand>
        <name>3-phosphoshikimate</name>
        <dbReference type="ChEBI" id="CHEBI:145989"/>
    </ligand>
</feature>
<feature type="active site" description="Proton acceptor" evidence="7">
    <location>
        <position position="346"/>
    </location>
</feature>
<keyword evidence="10" id="KW-1185">Reference proteome</keyword>
<feature type="binding site" evidence="7">
    <location>
        <position position="373"/>
    </location>
    <ligand>
        <name>3-phosphoshikimate</name>
        <dbReference type="ChEBI" id="CHEBI:145989"/>
    </ligand>
</feature>
<feature type="binding site" evidence="7">
    <location>
        <position position="446"/>
    </location>
    <ligand>
        <name>phosphoenolpyruvate</name>
        <dbReference type="ChEBI" id="CHEBI:58702"/>
    </ligand>
</feature>
<sequence>MSTPNTITIEAPASKSVSHRTVLAAALASGESIVHNVLESRDLSQTMAILQAVGATISKQKPGTYLVKGLNACPKGSSTKENPVSCDVHESGTTCRLLTAILGAGQGWFRVHGAPRMHERPLAELIKVLRIQGAEVICEQNEGYPPIIINASGFKEHYCEISLDESSQYLSGLLLAAPFALRNSREYKKHDSAQEITINIIGNKVVSFPYVALTLEILELHKIPFNIELKDANGDWNSVNWREIQDFKPHNLRIKIKEADYKAGEYIVEGDWSNASYFFAAGILGNKPLEIKGLKANSLQGDKAIVSILRQMGAKIEEKADGELTIFTVYPSKLKGISVDMSACPDLVPTVAVVAAFAEGTTHIYNVAHLKIKECDRIAVPAQSLRLAEVKAEEKEDGLIIYGGITKTARTIALSTHQDHRIAMSLSLLEFAKIKPDFDDPSCVNKSFPNFWDKWKIVQDNLIEK</sequence>
<feature type="domain" description="Enolpyruvate transferase" evidence="8">
    <location>
        <begin position="8"/>
        <end position="199"/>
    </location>
</feature>
<dbReference type="Pfam" id="PF00275">
    <property type="entry name" value="EPSP_synthase"/>
    <property type="match status" value="2"/>
</dbReference>
<evidence type="ECO:0000256" key="6">
    <source>
        <dbReference type="ARBA" id="ARBA00044633"/>
    </source>
</evidence>
<feature type="binding site" evidence="7">
    <location>
        <position position="15"/>
    </location>
    <ligand>
        <name>phosphoenolpyruvate</name>
        <dbReference type="ChEBI" id="CHEBI:58702"/>
    </ligand>
</feature>
<dbReference type="EMBL" id="FRDI01000002">
    <property type="protein sequence ID" value="SHN48811.1"/>
    <property type="molecule type" value="Genomic_DNA"/>
</dbReference>
<dbReference type="Proteomes" id="UP000186469">
    <property type="component" value="Unassembled WGS sequence"/>
</dbReference>
<comment type="similarity">
    <text evidence="2 7">Belongs to the EPSP synthase family.</text>
</comment>
<comment type="subunit">
    <text evidence="7">Monomer.</text>
</comment>
<feature type="binding site" evidence="7">
    <location>
        <position position="346"/>
    </location>
    <ligand>
        <name>3-phosphoshikimate</name>
        <dbReference type="ChEBI" id="CHEBI:145989"/>
    </ligand>
</feature>
<feature type="binding site" evidence="7">
    <location>
        <position position="16"/>
    </location>
    <ligand>
        <name>3-phosphoshikimate</name>
        <dbReference type="ChEBI" id="CHEBI:145989"/>
    </ligand>
</feature>
<evidence type="ECO:0000313" key="10">
    <source>
        <dbReference type="Proteomes" id="UP000186469"/>
    </source>
</evidence>
<dbReference type="EC" id="2.5.1.19" evidence="7"/>
<dbReference type="HAMAP" id="MF_00210">
    <property type="entry name" value="EPSP_synth"/>
    <property type="match status" value="1"/>
</dbReference>
<dbReference type="NCBIfam" id="TIGR01356">
    <property type="entry name" value="aroA"/>
    <property type="match status" value="1"/>
</dbReference>
<evidence type="ECO:0000256" key="4">
    <source>
        <dbReference type="ARBA" id="ARBA00022679"/>
    </source>
</evidence>
<feature type="binding site" evidence="7">
    <location>
        <position position="168"/>
    </location>
    <ligand>
        <name>phosphoenolpyruvate</name>
        <dbReference type="ChEBI" id="CHEBI:58702"/>
    </ligand>
</feature>
<dbReference type="PIRSF" id="PIRSF000505">
    <property type="entry name" value="EPSPS"/>
    <property type="match status" value="1"/>
</dbReference>
<dbReference type="InterPro" id="IPR036968">
    <property type="entry name" value="Enolpyruvate_Tfrase_sf"/>
</dbReference>
<keyword evidence="5 7" id="KW-0057">Aromatic amino acid biosynthesis</keyword>
<feature type="binding site" evidence="7">
    <location>
        <position position="377"/>
    </location>
    <ligand>
        <name>phosphoenolpyruvate</name>
        <dbReference type="ChEBI" id="CHEBI:58702"/>
    </ligand>
</feature>
<dbReference type="Gene3D" id="3.65.10.10">
    <property type="entry name" value="Enolpyruvate transferase domain"/>
    <property type="match status" value="2"/>
</dbReference>
<evidence type="ECO:0000256" key="3">
    <source>
        <dbReference type="ARBA" id="ARBA00022605"/>
    </source>
</evidence>
<dbReference type="PANTHER" id="PTHR21090:SF5">
    <property type="entry name" value="PENTAFUNCTIONAL AROM POLYPEPTIDE"/>
    <property type="match status" value="1"/>
</dbReference>
<keyword evidence="7" id="KW-0963">Cytoplasm</keyword>
<comment type="caution">
    <text evidence="7">Lacks conserved residue(s) required for the propagation of feature annotation.</text>
</comment>
<protein>
    <recommendedName>
        <fullName evidence="7">3-phosphoshikimate 1-carboxyvinyltransferase</fullName>
        <ecNumber evidence="7">2.5.1.19</ecNumber>
    </recommendedName>
    <alternativeName>
        <fullName evidence="7">5-enolpyruvylshikimate-3-phosphate synthase</fullName>
        <shortName evidence="7">EPSP synthase</shortName>
        <shortName evidence="7">EPSPS</shortName>
    </alternativeName>
</protein>
<evidence type="ECO:0000313" key="9">
    <source>
        <dbReference type="EMBL" id="SHN48811.1"/>
    </source>
</evidence>
<dbReference type="SUPFAM" id="SSF55205">
    <property type="entry name" value="EPT/RTPC-like"/>
    <property type="match status" value="1"/>
</dbReference>
<comment type="subcellular location">
    <subcellularLocation>
        <location evidence="7">Cytoplasm</location>
    </subcellularLocation>
</comment>
<accession>A0A1M7RRK2</accession>
<comment type="catalytic activity">
    <reaction evidence="6">
        <text>3-phosphoshikimate + phosphoenolpyruvate = 5-O-(1-carboxyvinyl)-3-phosphoshikimate + phosphate</text>
        <dbReference type="Rhea" id="RHEA:21256"/>
        <dbReference type="ChEBI" id="CHEBI:43474"/>
        <dbReference type="ChEBI" id="CHEBI:57701"/>
        <dbReference type="ChEBI" id="CHEBI:58702"/>
        <dbReference type="ChEBI" id="CHEBI:145989"/>
        <dbReference type="EC" id="2.5.1.19"/>
    </reaction>
    <physiologicalReaction direction="left-to-right" evidence="6">
        <dbReference type="Rhea" id="RHEA:21257"/>
    </physiologicalReaction>
</comment>
<name>A0A1M7RRK2_9BACT</name>
<comment type="pathway">
    <text evidence="1 7">Metabolic intermediate biosynthesis; chorismate biosynthesis; chorismate from D-erythrose 4-phosphate and phosphoenolpyruvate: step 6/7.</text>
</comment>
<dbReference type="CDD" id="cd01556">
    <property type="entry name" value="EPSP_synthase"/>
    <property type="match status" value="1"/>
</dbReference>
<evidence type="ECO:0000256" key="5">
    <source>
        <dbReference type="ARBA" id="ARBA00023141"/>
    </source>
</evidence>
<organism evidence="9 10">
    <name type="scientific">Desulfovibrio litoralis DSM 11393</name>
    <dbReference type="NCBI Taxonomy" id="1121455"/>
    <lineage>
        <taxon>Bacteria</taxon>
        <taxon>Pseudomonadati</taxon>
        <taxon>Thermodesulfobacteriota</taxon>
        <taxon>Desulfovibrionia</taxon>
        <taxon>Desulfovibrionales</taxon>
        <taxon>Desulfovibrionaceae</taxon>
        <taxon>Desulfovibrio</taxon>
    </lineage>
</organism>
<dbReference type="RefSeq" id="WP_072695327.1">
    <property type="nucleotide sequence ID" value="NZ_FRDI01000002.1"/>
</dbReference>
<evidence type="ECO:0000256" key="2">
    <source>
        <dbReference type="ARBA" id="ARBA00009948"/>
    </source>
</evidence>
<dbReference type="OrthoDB" id="9809920at2"/>
<dbReference type="GO" id="GO:0009423">
    <property type="term" value="P:chorismate biosynthetic process"/>
    <property type="evidence" value="ECO:0007669"/>
    <property type="project" value="UniProtKB-UniRule"/>
</dbReference>
<dbReference type="AlphaFoldDB" id="A0A1M7RRK2"/>
<dbReference type="GO" id="GO:0008652">
    <property type="term" value="P:amino acid biosynthetic process"/>
    <property type="evidence" value="ECO:0007669"/>
    <property type="project" value="UniProtKB-KW"/>
</dbReference>
<dbReference type="STRING" id="1121455.SAMN02745728_00051"/>
<dbReference type="UniPathway" id="UPA00053">
    <property type="reaction ID" value="UER00089"/>
</dbReference>
<proteinExistence type="inferred from homology"/>
<keyword evidence="4 7" id="KW-0808">Transferase</keyword>
<dbReference type="GO" id="GO:0009073">
    <property type="term" value="P:aromatic amino acid family biosynthetic process"/>
    <property type="evidence" value="ECO:0007669"/>
    <property type="project" value="UniProtKB-KW"/>
</dbReference>
<keyword evidence="3 7" id="KW-0028">Amino-acid biosynthesis</keyword>
<dbReference type="InterPro" id="IPR013792">
    <property type="entry name" value="RNA3'P_cycl/enolpyr_Trfase_a/b"/>
</dbReference>
<evidence type="ECO:0000256" key="7">
    <source>
        <dbReference type="HAMAP-Rule" id="MF_00210"/>
    </source>
</evidence>
<dbReference type="InterPro" id="IPR001986">
    <property type="entry name" value="Enolpyruvate_Tfrase_dom"/>
</dbReference>
<feature type="binding site" evidence="7">
    <location>
        <position position="421"/>
    </location>
    <ligand>
        <name>phosphoenolpyruvate</name>
        <dbReference type="ChEBI" id="CHEBI:58702"/>
    </ligand>
</feature>
<feature type="binding site" evidence="7">
    <location>
        <position position="20"/>
    </location>
    <ligand>
        <name>3-phosphoshikimate</name>
        <dbReference type="ChEBI" id="CHEBI:145989"/>
    </ligand>
</feature>